<dbReference type="AlphaFoldDB" id="A0A518IUD4"/>
<dbReference type="GO" id="GO:0016829">
    <property type="term" value="F:lyase activity"/>
    <property type="evidence" value="ECO:0007669"/>
    <property type="project" value="InterPro"/>
</dbReference>
<dbReference type="Proteomes" id="UP000316770">
    <property type="component" value="Chromosome"/>
</dbReference>
<dbReference type="Gene3D" id="3.50.50.60">
    <property type="entry name" value="FAD/NAD(P)-binding domain"/>
    <property type="match status" value="1"/>
</dbReference>
<dbReference type="Gene3D" id="2.40.400.10">
    <property type="entry name" value="Acetoacetate decarboxylase-like"/>
    <property type="match status" value="1"/>
</dbReference>
<dbReference type="InterPro" id="IPR023375">
    <property type="entry name" value="ADC_dom_sf"/>
</dbReference>
<sequence length="1055" mass="117231">MSQSEKVAIFGGGIAGLTAAYALTDPSLATRYEVTVYQMGWRLGGKGASGRNRERHDRIEEHGLHIWLGCYENAFRVMRTCYDECRRANLTPDSPFQSVEDAFDPQDLITMMEPDGAGSWDPWSITMPSTGKFPGQQSQCISVAGAVRRLLELMDKLQQVPLDRMSPERLGQVRQAKERLGDSECQNCKQDYRAVLQSLESLQIDSKRSWAAEDQTPEQRRRAILIELAITLGKGVLRDVLLEGHTSFDVLDQHDFRGWLRQHGASRQACDSAPVRAAYEIVFGYHRGEDDKPSYAAGVATRFMLRWVLTYEGSLIYKMRAGMGDIIFSPLYLMLKNRGVEFKFFHRLGSMSLSPDKSHVASVSIDRQVDLETPQYDPLTWIKGVPCWPSEPMYQRDDGTRQIPLAQQQAIQALAEEHPGLEPLESAYSPWASQEKLELRHGTDFDKIVLAVALGALPLHCQELIENSPDLRKMVLGMPTIGTQSFQLWMSEDRHGLGWRGEATILDSYLDSWADFSHLDAVESFPPQTVKSIAYFSRTLPEPDAPPPVGPNPAYPVERTEWVKRSRRDEFLGGATGMKPIWTDSYTDEGEFRWDRLVDLQSPESVGKDRFDAQFWCANVNPTDRYIQSLAGTTQYRVGAGESGFDNVVLAGDWIRTGLNVGCIESATNGGLMAARAICGQPVEVSGEFDFCPRTSGCFTSLLAIFSPLLAWVRKLCRICCPPPPPAPLPTPSLPMYVERGGDQSFPAPFEFKTVDAFAFHLSAPASALQRLCDAHLNAPTGGRLSYVAPFSSVMMVFSNIARSRPSLPPASEYGWLPEKNFSIWIPLIAMESTSTGIPWPRAIVWYQPYIMVDQAWALTSGREVYGYPKALADVTIPGFETDQTAFGVKTLAVEAADPAAEVRRLELLKIRPTSSSAVPAGGQFDQTQAADLVEDMKRKVLVEPEAHNNNSSAVESRVDTLLSLTDLTGVFLKQFRDAGVGNQACYQAIVEADAKPSFLGGGSLSDSYQVEGIDTITHPFLADFGWSSFPRDVANAWHLKFNFTMQAGREVWRA</sequence>
<dbReference type="EMBL" id="CP036318">
    <property type="protein sequence ID" value="QDV56706.1"/>
    <property type="molecule type" value="Genomic_DNA"/>
</dbReference>
<evidence type="ECO:0000313" key="2">
    <source>
        <dbReference type="Proteomes" id="UP000316770"/>
    </source>
</evidence>
<evidence type="ECO:0000313" key="1">
    <source>
        <dbReference type="EMBL" id="QDV56706.1"/>
    </source>
</evidence>
<gene>
    <name evidence="1" type="ORF">Mal33_27040</name>
</gene>
<dbReference type="GO" id="GO:0016491">
    <property type="term" value="F:oxidoreductase activity"/>
    <property type="evidence" value="ECO:0007669"/>
    <property type="project" value="TreeGrafter"/>
</dbReference>
<dbReference type="RefSeq" id="WP_197453222.1">
    <property type="nucleotide sequence ID" value="NZ_CP036318.1"/>
</dbReference>
<dbReference type="PANTHER" id="PTHR42923:SF46">
    <property type="entry name" value="AMINE OXIDASE"/>
    <property type="match status" value="1"/>
</dbReference>
<accession>A0A518IUD4</accession>
<dbReference type="SUPFAM" id="SSF160104">
    <property type="entry name" value="Acetoacetate decarboxylase-like"/>
    <property type="match status" value="1"/>
</dbReference>
<proteinExistence type="predicted"/>
<dbReference type="Pfam" id="PF13450">
    <property type="entry name" value="NAD_binding_8"/>
    <property type="match status" value="1"/>
</dbReference>
<reference evidence="1 2" key="1">
    <citation type="submission" date="2019-02" db="EMBL/GenBank/DDBJ databases">
        <title>Deep-cultivation of Planctomycetes and their phenomic and genomic characterization uncovers novel biology.</title>
        <authorList>
            <person name="Wiegand S."/>
            <person name="Jogler M."/>
            <person name="Boedeker C."/>
            <person name="Pinto D."/>
            <person name="Vollmers J."/>
            <person name="Rivas-Marin E."/>
            <person name="Kohn T."/>
            <person name="Peeters S.H."/>
            <person name="Heuer A."/>
            <person name="Rast P."/>
            <person name="Oberbeckmann S."/>
            <person name="Bunk B."/>
            <person name="Jeske O."/>
            <person name="Meyerdierks A."/>
            <person name="Storesund J.E."/>
            <person name="Kallscheuer N."/>
            <person name="Luecker S."/>
            <person name="Lage O.M."/>
            <person name="Pohl T."/>
            <person name="Merkel B.J."/>
            <person name="Hornburger P."/>
            <person name="Mueller R.-W."/>
            <person name="Bruemmer F."/>
            <person name="Labrenz M."/>
            <person name="Spormann A.M."/>
            <person name="Op den Camp H."/>
            <person name="Overmann J."/>
            <person name="Amann R."/>
            <person name="Jetten M.S.M."/>
            <person name="Mascher T."/>
            <person name="Medema M.H."/>
            <person name="Devos D.P."/>
            <person name="Kaster A.-K."/>
            <person name="Ovreas L."/>
            <person name="Rohde M."/>
            <person name="Galperin M.Y."/>
            <person name="Jogler C."/>
        </authorList>
    </citation>
    <scope>NUCLEOTIDE SEQUENCE [LARGE SCALE GENOMIC DNA]</scope>
    <source>
        <strain evidence="1 2">Mal33</strain>
    </source>
</reference>
<organism evidence="1 2">
    <name type="scientific">Rosistilla oblonga</name>
    <dbReference type="NCBI Taxonomy" id="2527990"/>
    <lineage>
        <taxon>Bacteria</taxon>
        <taxon>Pseudomonadati</taxon>
        <taxon>Planctomycetota</taxon>
        <taxon>Planctomycetia</taxon>
        <taxon>Pirellulales</taxon>
        <taxon>Pirellulaceae</taxon>
        <taxon>Rosistilla</taxon>
    </lineage>
</organism>
<dbReference type="InterPro" id="IPR050464">
    <property type="entry name" value="Zeta_carotene_desat/Oxidored"/>
</dbReference>
<dbReference type="InterPro" id="IPR036188">
    <property type="entry name" value="FAD/NAD-bd_sf"/>
</dbReference>
<protein>
    <submittedName>
        <fullName evidence="1">Acetoacetate decarboxylase (ADC)</fullName>
    </submittedName>
</protein>
<dbReference type="SUPFAM" id="SSF51905">
    <property type="entry name" value="FAD/NAD(P)-binding domain"/>
    <property type="match status" value="1"/>
</dbReference>
<keyword evidence="2" id="KW-1185">Reference proteome</keyword>
<name>A0A518IUD4_9BACT</name>
<dbReference type="InterPro" id="IPR010451">
    <property type="entry name" value="Acetoacetate_decarboxylase"/>
</dbReference>
<dbReference type="PANTHER" id="PTHR42923">
    <property type="entry name" value="PROTOPORPHYRINOGEN OXIDASE"/>
    <property type="match status" value="1"/>
</dbReference>
<dbReference type="Pfam" id="PF06314">
    <property type="entry name" value="ADC"/>
    <property type="match status" value="1"/>
</dbReference>